<comment type="caution">
    <text evidence="1">The sequence shown here is derived from an EMBL/GenBank/DDBJ whole genome shotgun (WGS) entry which is preliminary data.</text>
</comment>
<dbReference type="AlphaFoldDB" id="A0A454CUY4"/>
<evidence type="ECO:0000313" key="2">
    <source>
        <dbReference type="Proteomes" id="UP000008367"/>
    </source>
</evidence>
<feature type="non-terminal residue" evidence="1">
    <location>
        <position position="22"/>
    </location>
</feature>
<organism evidence="1 2">
    <name type="scientific">Vibrio harveyi</name>
    <name type="common">Beneckea harveyi</name>
    <dbReference type="NCBI Taxonomy" id="669"/>
    <lineage>
        <taxon>Bacteria</taxon>
        <taxon>Pseudomonadati</taxon>
        <taxon>Pseudomonadota</taxon>
        <taxon>Gammaproteobacteria</taxon>
        <taxon>Vibrionales</taxon>
        <taxon>Vibrionaceae</taxon>
        <taxon>Vibrio</taxon>
    </lineage>
</organism>
<dbReference type="EMBL" id="AJSR01001741">
    <property type="protein sequence ID" value="EKM30203.1"/>
    <property type="molecule type" value="Genomic_DNA"/>
</dbReference>
<sequence>MRLIIGIFFAALLSFPSLASEE</sequence>
<protein>
    <submittedName>
        <fullName evidence="1">Tetratricopeptide repeat family protein</fullName>
    </submittedName>
</protein>
<reference evidence="1 2" key="1">
    <citation type="submission" date="2012-10" db="EMBL/GenBank/DDBJ databases">
        <title>Genome sequence of Vibrio Cholerae HENC-02.</title>
        <authorList>
            <person name="Eppinger M."/>
            <person name="Hasan N.A."/>
            <person name="Sengamalay N."/>
            <person name="Hine E."/>
            <person name="Su Q."/>
            <person name="Daugherty S.C."/>
            <person name="Young S."/>
            <person name="Sadzewicz L."/>
            <person name="Tallon L."/>
            <person name="Cebula T.A."/>
            <person name="Ravel J."/>
            <person name="Colwell R.R."/>
        </authorList>
    </citation>
    <scope>NUCLEOTIDE SEQUENCE [LARGE SCALE GENOMIC DNA]</scope>
    <source>
        <strain evidence="1 2">HENC-02</strain>
    </source>
</reference>
<dbReference type="Proteomes" id="UP000008367">
    <property type="component" value="Unassembled WGS sequence"/>
</dbReference>
<name>A0A454CUY4_VIBHA</name>
<evidence type="ECO:0000313" key="1">
    <source>
        <dbReference type="EMBL" id="EKM30203.1"/>
    </source>
</evidence>
<gene>
    <name evidence="1" type="ORF">VCHENC02_4054A</name>
</gene>
<proteinExistence type="predicted"/>
<accession>A0A454CUY4</accession>